<proteinExistence type="predicted"/>
<dbReference type="RefSeq" id="WP_378993877.1">
    <property type="nucleotide sequence ID" value="NZ_JBHSMT010000004.1"/>
</dbReference>
<dbReference type="EMBL" id="JBHSMT010000004">
    <property type="protein sequence ID" value="MFC5472438.1"/>
    <property type="molecule type" value="Genomic_DNA"/>
</dbReference>
<accession>A0ABW0M2S6</accession>
<gene>
    <name evidence="1" type="ORF">ACFPM8_00555</name>
</gene>
<dbReference type="InterPro" id="IPR047914">
    <property type="entry name" value="TagK-like_C"/>
</dbReference>
<protein>
    <submittedName>
        <fullName evidence="1">TagK domain-containing protein</fullName>
    </submittedName>
</protein>
<dbReference type="NCBIfam" id="NF033419">
    <property type="entry name" value="T6SS_TagK_dom"/>
    <property type="match status" value="1"/>
</dbReference>
<organism evidence="1 2">
    <name type="scientific">Paraherbaspirillum soli</name>
    <dbReference type="NCBI Taxonomy" id="631222"/>
    <lineage>
        <taxon>Bacteria</taxon>
        <taxon>Pseudomonadati</taxon>
        <taxon>Pseudomonadota</taxon>
        <taxon>Betaproteobacteria</taxon>
        <taxon>Burkholderiales</taxon>
        <taxon>Oxalobacteraceae</taxon>
        <taxon>Paraherbaspirillum</taxon>
    </lineage>
</organism>
<evidence type="ECO:0000313" key="2">
    <source>
        <dbReference type="Proteomes" id="UP001596045"/>
    </source>
</evidence>
<comment type="caution">
    <text evidence="1">The sequence shown here is derived from an EMBL/GenBank/DDBJ whole genome shotgun (WGS) entry which is preliminary data.</text>
</comment>
<reference evidence="2" key="1">
    <citation type="journal article" date="2019" name="Int. J. Syst. Evol. Microbiol.">
        <title>The Global Catalogue of Microorganisms (GCM) 10K type strain sequencing project: providing services to taxonomists for standard genome sequencing and annotation.</title>
        <authorList>
            <consortium name="The Broad Institute Genomics Platform"/>
            <consortium name="The Broad Institute Genome Sequencing Center for Infectious Disease"/>
            <person name="Wu L."/>
            <person name="Ma J."/>
        </authorList>
    </citation>
    <scope>NUCLEOTIDE SEQUENCE [LARGE SCALE GENOMIC DNA]</scope>
    <source>
        <strain evidence="2">JCM 17066</strain>
    </source>
</reference>
<keyword evidence="2" id="KW-1185">Reference proteome</keyword>
<name>A0ABW0M2S6_9BURK</name>
<sequence length="199" mass="21692">MNVELLGHDGQPVNDGDLIALAGPQSLRDLRQAPNADVREWRDTSFDRQAWSNDASGTTADASDPLAALWLEYRQALMHRERASAHDLSSSDRYRGSPVPDDPFAPYSERLSGGSLLEDLLGAQHLFGAVVAELDRFGDHTLFAEEPTTEILRLLAPPGAAIQPNPPAAQLAQREHHMISMDSHFQISSSTTDASREAA</sequence>
<evidence type="ECO:0000313" key="1">
    <source>
        <dbReference type="EMBL" id="MFC5472438.1"/>
    </source>
</evidence>
<dbReference type="Proteomes" id="UP001596045">
    <property type="component" value="Unassembled WGS sequence"/>
</dbReference>